<feature type="compositionally biased region" description="Low complexity" evidence="12">
    <location>
        <begin position="761"/>
        <end position="779"/>
    </location>
</feature>
<evidence type="ECO:0000259" key="15">
    <source>
        <dbReference type="Pfam" id="PF02771"/>
    </source>
</evidence>
<evidence type="ECO:0000259" key="13">
    <source>
        <dbReference type="Pfam" id="PF00441"/>
    </source>
</evidence>
<dbReference type="PANTHER" id="PTHR48083:SF33">
    <property type="entry name" value="ACYL-COENZYME A DEHYDROGENASE"/>
    <property type="match status" value="1"/>
</dbReference>
<feature type="domain" description="Acyl-CoA dehydrogenase C-terminal bacterial-type" evidence="16">
    <location>
        <begin position="471"/>
        <end position="755"/>
    </location>
</feature>
<dbReference type="NCBIfam" id="NF009586">
    <property type="entry name" value="PRK13026.1"/>
    <property type="match status" value="1"/>
</dbReference>
<evidence type="ECO:0000256" key="5">
    <source>
        <dbReference type="ARBA" id="ARBA00012040"/>
    </source>
</evidence>
<evidence type="ECO:0000256" key="4">
    <source>
        <dbReference type="ARBA" id="ARBA00012033"/>
    </source>
</evidence>
<proteinExistence type="inferred from homology"/>
<dbReference type="EMBL" id="JBELOE010000280">
    <property type="protein sequence ID" value="MER2493934.1"/>
    <property type="molecule type" value="Genomic_DNA"/>
</dbReference>
<dbReference type="Gene3D" id="2.40.110.10">
    <property type="entry name" value="Butyryl-CoA Dehydrogenase, subunit A, domain 2"/>
    <property type="match status" value="1"/>
</dbReference>
<evidence type="ECO:0000256" key="9">
    <source>
        <dbReference type="ARBA" id="ARBA00023002"/>
    </source>
</evidence>
<sequence length="787" mass="86173">MTVLLILIIAVAILFGVTDIRKKWISEPIFKMFKRILPPMSETEKEAMEAGDVWWDGEIFSGKPDWHKLHNYPDAKLTDKEQAFIDNQLETLLAMLNDFEIVHDSKDLPKDVWDYLKREGFFAMIIPQEYGGLAFSATANSTIVAKIATRSVSAAVCVMVPNSLGPGELLTHYGTQEQKDRWLPGLSNGTEVPCFALTGPEAGSDAGAIPDKGIVCEQEFEGQKTLGIRITWNKRYITLAPVATVLGLAFKLYDPDKLLGEQGELGITCALIPTSHPGVKIGDRHMPMGLAFMNGTTYGEDVFIPLDWVIGGPSYVGKGWRMLVECLSAGRGISLPALATAIGHLGTKTTSAYSYIRKQFGLSIGKFEGVQEALARIGGHAYTLEAARKFTTSALDTGFSPSVVTAISKYHMTELGREVVNDSLDIHAGKGIQLGPKNYLGHLYWGVPVAITVEGANILTRNLMIFGQGATRCHPYVYKEMEAAANPDFKAGLKQFDALLIKHIAFTIRNTGLALFHGLTLCKFGDTPVGGETAQYYKQMNRLSAGLALCADVSMLILGGALKRKEMISARLGDVFSQLYMASAVLKRYEEDGRQISDLPFVHYAVQNCLHKAGVAFEGYFDNFRPRWLAHLIKRLIFPYGVSLKAPNDILARRVCRALLKTGETRDRITNLCYMGVDDNDAVGVVEAAFIAMHACQAIELKIHGAQKSGKIPRRVPLEQAIAAAEKEQLITAEEAQQILHADKLRKQAIAVDSFPAEFFTQQSTQSSAQSGTQQNSNSPNSADTAA</sequence>
<evidence type="ECO:0000256" key="11">
    <source>
        <dbReference type="ARBA" id="ARBA00049247"/>
    </source>
</evidence>
<evidence type="ECO:0000259" key="16">
    <source>
        <dbReference type="Pfam" id="PF09317"/>
    </source>
</evidence>
<dbReference type="PANTHER" id="PTHR48083">
    <property type="entry name" value="MEDIUM-CHAIN SPECIFIC ACYL-COA DEHYDROGENASE, MITOCHONDRIAL-RELATED"/>
    <property type="match status" value="1"/>
</dbReference>
<evidence type="ECO:0000256" key="1">
    <source>
        <dbReference type="ARBA" id="ARBA00001974"/>
    </source>
</evidence>
<comment type="pathway">
    <text evidence="2">Lipid metabolism; fatty acid beta-oxidation.</text>
</comment>
<dbReference type="Pfam" id="PF02770">
    <property type="entry name" value="Acyl-CoA_dh_M"/>
    <property type="match status" value="1"/>
</dbReference>
<dbReference type="Gene3D" id="1.20.140.10">
    <property type="entry name" value="Butyryl-CoA Dehydrogenase, subunit A, domain 3"/>
    <property type="match status" value="1"/>
</dbReference>
<dbReference type="NCBIfam" id="NF007000">
    <property type="entry name" value="PRK09463.1"/>
    <property type="match status" value="1"/>
</dbReference>
<dbReference type="RefSeq" id="WP_143872371.1">
    <property type="nucleotide sequence ID" value="NZ_CP041660.1"/>
</dbReference>
<evidence type="ECO:0000313" key="18">
    <source>
        <dbReference type="Proteomes" id="UP001467690"/>
    </source>
</evidence>
<comment type="catalytic activity">
    <reaction evidence="11">
        <text>a long-chain 2,3-saturated fatty acyl-CoA + oxidized [electron-transfer flavoprotein] + H(+) = a long-chain (2E)-enoyl-CoA + reduced [electron-transfer flavoprotein]</text>
        <dbReference type="Rhea" id="RHEA:17721"/>
        <dbReference type="Rhea" id="RHEA-COMP:10685"/>
        <dbReference type="Rhea" id="RHEA-COMP:10686"/>
        <dbReference type="ChEBI" id="CHEBI:15378"/>
        <dbReference type="ChEBI" id="CHEBI:57692"/>
        <dbReference type="ChEBI" id="CHEBI:58307"/>
        <dbReference type="ChEBI" id="CHEBI:83721"/>
        <dbReference type="ChEBI" id="CHEBI:83727"/>
        <dbReference type="EC" id="1.3.8.8"/>
    </reaction>
</comment>
<dbReference type="InterPro" id="IPR036250">
    <property type="entry name" value="AcylCo_DH-like_C"/>
</dbReference>
<dbReference type="SUPFAM" id="SSF47203">
    <property type="entry name" value="Acyl-CoA dehydrogenase C-terminal domain-like"/>
    <property type="match status" value="1"/>
</dbReference>
<evidence type="ECO:0000256" key="8">
    <source>
        <dbReference type="ARBA" id="ARBA00022827"/>
    </source>
</evidence>
<feature type="domain" description="Acyl-CoA dehydrogenase/oxidase N-terminal" evidence="15">
    <location>
        <begin position="103"/>
        <end position="189"/>
    </location>
</feature>
<dbReference type="Gene3D" id="1.10.540.10">
    <property type="entry name" value="Acyl-CoA dehydrogenase/oxidase, N-terminal domain"/>
    <property type="match status" value="1"/>
</dbReference>
<dbReference type="InterPro" id="IPR046373">
    <property type="entry name" value="Acyl-CoA_Oxase/DH_mid-dom_sf"/>
</dbReference>
<reference evidence="17 18" key="1">
    <citation type="submission" date="2024-06" db="EMBL/GenBank/DDBJ databases">
        <authorList>
            <person name="Chen R.Y."/>
        </authorList>
    </citation>
    <scope>NUCLEOTIDE SEQUENCE [LARGE SCALE GENOMIC DNA]</scope>
    <source>
        <strain evidence="17 18">D2</strain>
    </source>
</reference>
<comment type="catalytic activity">
    <reaction evidence="10">
        <text>a medium-chain 2,3-saturated fatty acyl-CoA + oxidized [electron-transfer flavoprotein] + H(+) = a medium-chain (2E)-enoyl-CoA + reduced [electron-transfer flavoprotein]</text>
        <dbReference type="Rhea" id="RHEA:14477"/>
        <dbReference type="Rhea" id="RHEA-COMP:10685"/>
        <dbReference type="Rhea" id="RHEA-COMP:10686"/>
        <dbReference type="ChEBI" id="CHEBI:15378"/>
        <dbReference type="ChEBI" id="CHEBI:57692"/>
        <dbReference type="ChEBI" id="CHEBI:58307"/>
        <dbReference type="ChEBI" id="CHEBI:83723"/>
        <dbReference type="ChEBI" id="CHEBI:83726"/>
        <dbReference type="EC" id="1.3.8.7"/>
    </reaction>
</comment>
<gene>
    <name evidence="17" type="ORF">ABS311_18835</name>
</gene>
<evidence type="ECO:0000256" key="3">
    <source>
        <dbReference type="ARBA" id="ARBA00009347"/>
    </source>
</evidence>
<dbReference type="SUPFAM" id="SSF56645">
    <property type="entry name" value="Acyl-CoA dehydrogenase NM domain-like"/>
    <property type="match status" value="1"/>
</dbReference>
<evidence type="ECO:0000256" key="7">
    <source>
        <dbReference type="ARBA" id="ARBA00022630"/>
    </source>
</evidence>
<evidence type="ECO:0000256" key="2">
    <source>
        <dbReference type="ARBA" id="ARBA00005005"/>
    </source>
</evidence>
<dbReference type="InterPro" id="IPR009075">
    <property type="entry name" value="AcylCo_DH/oxidase_C"/>
</dbReference>
<name>A0ABV1RM13_9ALTE</name>
<keyword evidence="8" id="KW-0274">FAD</keyword>
<evidence type="ECO:0000313" key="17">
    <source>
        <dbReference type="EMBL" id="MER2493934.1"/>
    </source>
</evidence>
<keyword evidence="9" id="KW-0560">Oxidoreductase</keyword>
<dbReference type="Pfam" id="PF02771">
    <property type="entry name" value="Acyl-CoA_dh_N"/>
    <property type="match status" value="1"/>
</dbReference>
<dbReference type="InterPro" id="IPR037069">
    <property type="entry name" value="AcylCoA_DH/ox_N_sf"/>
</dbReference>
<evidence type="ECO:0000256" key="10">
    <source>
        <dbReference type="ARBA" id="ARBA00047882"/>
    </source>
</evidence>
<dbReference type="InterPro" id="IPR015396">
    <property type="entry name" value="FadE_C"/>
</dbReference>
<comment type="cofactor">
    <cofactor evidence="1">
        <name>FAD</name>
        <dbReference type="ChEBI" id="CHEBI:57692"/>
    </cofactor>
</comment>
<evidence type="ECO:0000256" key="12">
    <source>
        <dbReference type="SAM" id="MobiDB-lite"/>
    </source>
</evidence>
<dbReference type="InterPro" id="IPR050741">
    <property type="entry name" value="Acyl-CoA_dehydrogenase"/>
</dbReference>
<accession>A0ABV1RM13</accession>
<dbReference type="InterPro" id="IPR006091">
    <property type="entry name" value="Acyl-CoA_Oxase/DH_mid-dom"/>
</dbReference>
<dbReference type="EC" id="1.3.8.8" evidence="5"/>
<feature type="domain" description="Acyl-CoA oxidase/dehydrogenase middle" evidence="14">
    <location>
        <begin position="194"/>
        <end position="294"/>
    </location>
</feature>
<feature type="region of interest" description="Disordered" evidence="12">
    <location>
        <begin position="761"/>
        <end position="787"/>
    </location>
</feature>
<dbReference type="Pfam" id="PF09317">
    <property type="entry name" value="ACDH_C"/>
    <property type="match status" value="1"/>
</dbReference>
<dbReference type="EC" id="1.3.8.7" evidence="4"/>
<evidence type="ECO:0000256" key="6">
    <source>
        <dbReference type="ARBA" id="ARBA00020144"/>
    </source>
</evidence>
<dbReference type="InterPro" id="IPR013786">
    <property type="entry name" value="AcylCoA_DH/ox_N"/>
</dbReference>
<evidence type="ECO:0000259" key="14">
    <source>
        <dbReference type="Pfam" id="PF02770"/>
    </source>
</evidence>
<keyword evidence="7" id="KW-0285">Flavoprotein</keyword>
<comment type="caution">
    <text evidence="17">The sequence shown here is derived from an EMBL/GenBank/DDBJ whole genome shotgun (WGS) entry which is preliminary data.</text>
</comment>
<comment type="similarity">
    <text evidence="3">Belongs to the acyl-CoA dehydrogenase family.</text>
</comment>
<protein>
    <recommendedName>
        <fullName evidence="6">Acyl-coenzyme A dehydrogenase</fullName>
        <ecNumber evidence="4">1.3.8.7</ecNumber>
        <ecNumber evidence="5">1.3.8.8</ecNumber>
    </recommendedName>
</protein>
<dbReference type="Pfam" id="PF00441">
    <property type="entry name" value="Acyl-CoA_dh_1"/>
    <property type="match status" value="1"/>
</dbReference>
<feature type="domain" description="Acyl-CoA dehydrogenase/oxidase C-terminal" evidence="13">
    <location>
        <begin position="317"/>
        <end position="463"/>
    </location>
</feature>
<dbReference type="Proteomes" id="UP001467690">
    <property type="component" value="Unassembled WGS sequence"/>
</dbReference>
<dbReference type="InterPro" id="IPR009100">
    <property type="entry name" value="AcylCoA_DH/oxidase_NM_dom_sf"/>
</dbReference>
<organism evidence="17 18">
    <name type="scientific">Catenovulum sediminis</name>
    <dbReference type="NCBI Taxonomy" id="1740262"/>
    <lineage>
        <taxon>Bacteria</taxon>
        <taxon>Pseudomonadati</taxon>
        <taxon>Pseudomonadota</taxon>
        <taxon>Gammaproteobacteria</taxon>
        <taxon>Alteromonadales</taxon>
        <taxon>Alteromonadaceae</taxon>
        <taxon>Catenovulum</taxon>
    </lineage>
</organism>
<keyword evidence="18" id="KW-1185">Reference proteome</keyword>